<reference evidence="1 2" key="1">
    <citation type="submission" date="2021-01" db="EMBL/GenBank/DDBJ databases">
        <title>Whole genome shotgun sequence of Catellatospora chokoriensis NBRC 107358.</title>
        <authorList>
            <person name="Komaki H."/>
            <person name="Tamura T."/>
        </authorList>
    </citation>
    <scope>NUCLEOTIDE SEQUENCE [LARGE SCALE GENOMIC DNA]</scope>
    <source>
        <strain evidence="1 2">NBRC 107358</strain>
    </source>
</reference>
<dbReference type="Proteomes" id="UP000619293">
    <property type="component" value="Unassembled WGS sequence"/>
</dbReference>
<organism evidence="1 2">
    <name type="scientific">Catellatospora chokoriensis</name>
    <dbReference type="NCBI Taxonomy" id="310353"/>
    <lineage>
        <taxon>Bacteria</taxon>
        <taxon>Bacillati</taxon>
        <taxon>Actinomycetota</taxon>
        <taxon>Actinomycetes</taxon>
        <taxon>Micromonosporales</taxon>
        <taxon>Micromonosporaceae</taxon>
        <taxon>Catellatospora</taxon>
    </lineage>
</organism>
<proteinExistence type="predicted"/>
<evidence type="ECO:0000313" key="1">
    <source>
        <dbReference type="EMBL" id="GIF90231.1"/>
    </source>
</evidence>
<gene>
    <name evidence="1" type="ORF">Cch02nite_36750</name>
</gene>
<comment type="caution">
    <text evidence="1">The sequence shown here is derived from an EMBL/GenBank/DDBJ whole genome shotgun (WGS) entry which is preliminary data.</text>
</comment>
<keyword evidence="2" id="KW-1185">Reference proteome</keyword>
<name>A0A8J3JSE8_9ACTN</name>
<dbReference type="AlphaFoldDB" id="A0A8J3JSE8"/>
<accession>A0A8J3JSE8</accession>
<dbReference type="EMBL" id="BONG01000021">
    <property type="protein sequence ID" value="GIF90231.1"/>
    <property type="molecule type" value="Genomic_DNA"/>
</dbReference>
<evidence type="ECO:0000313" key="2">
    <source>
        <dbReference type="Proteomes" id="UP000619293"/>
    </source>
</evidence>
<sequence>MEEHFTLEVQLNVDHTAGSFGDIAYRWLDEVSMIVAPDARAEIGPLAAQVRRSPTPFGPLGQPGTVFGIVECRRMKTALASKAIERNASVAGMRWLRTQLADMPAQASMWFGRLDERGHRSGRALSLRARRVAESPDWLRLETHLDESEFTDPEHGPGLQRRYLEAVWPFVDGYDPGYGGIDYTFDGSTVFETSMRSPERPRQWWDHTMSVNHCREFLRGYSWLTVLPKELVAVVGGAEALAATGAFTQVRSLRHGGLWLVATDDYRDYDQAAVERVFRAVAPALRPGTPKLWPRMRGQSPQRQVFQDAAGADEHLPANW</sequence>
<dbReference type="RefSeq" id="WP_191839619.1">
    <property type="nucleotide sequence ID" value="NZ_BAAALB010000009.1"/>
</dbReference>
<protein>
    <submittedName>
        <fullName evidence="1">Uncharacterized protein</fullName>
    </submittedName>
</protein>